<protein>
    <submittedName>
        <fullName evidence="2">Nucleotidyltransferase domain-containing protein</fullName>
    </submittedName>
</protein>
<evidence type="ECO:0000313" key="3">
    <source>
        <dbReference type="Proteomes" id="UP000777935"/>
    </source>
</evidence>
<evidence type="ECO:0000259" key="1">
    <source>
        <dbReference type="Pfam" id="PF01909"/>
    </source>
</evidence>
<dbReference type="EMBL" id="JABUFE010000051">
    <property type="protein sequence ID" value="NSX57058.1"/>
    <property type="molecule type" value="Genomic_DNA"/>
</dbReference>
<dbReference type="InterPro" id="IPR002934">
    <property type="entry name" value="Polymerase_NTP_transf_dom"/>
</dbReference>
<gene>
    <name evidence="2" type="ORF">HRQ87_19980</name>
</gene>
<comment type="caution">
    <text evidence="2">The sequence shown here is derived from an EMBL/GenBank/DDBJ whole genome shotgun (WGS) entry which is preliminary data.</text>
</comment>
<organism evidence="2 3">
    <name type="scientific">Parasulfitobacter algicola</name>
    <dbReference type="NCBI Taxonomy" id="2614809"/>
    <lineage>
        <taxon>Bacteria</taxon>
        <taxon>Pseudomonadati</taxon>
        <taxon>Pseudomonadota</taxon>
        <taxon>Alphaproteobacteria</taxon>
        <taxon>Rhodobacterales</taxon>
        <taxon>Roseobacteraceae</taxon>
        <taxon>Parasulfitobacter</taxon>
    </lineage>
</organism>
<dbReference type="SUPFAM" id="SSF81301">
    <property type="entry name" value="Nucleotidyltransferase"/>
    <property type="match status" value="1"/>
</dbReference>
<dbReference type="CDD" id="cd05403">
    <property type="entry name" value="NT_KNTase_like"/>
    <property type="match status" value="1"/>
</dbReference>
<keyword evidence="3" id="KW-1185">Reference proteome</keyword>
<proteinExistence type="predicted"/>
<reference evidence="2 3" key="1">
    <citation type="submission" date="2020-06" db="EMBL/GenBank/DDBJ databases">
        <title>Sulfitobacter algicola sp. nov., isolated from green algae.</title>
        <authorList>
            <person name="Wang C."/>
        </authorList>
    </citation>
    <scope>NUCLEOTIDE SEQUENCE [LARGE SCALE GENOMIC DNA]</scope>
    <source>
        <strain evidence="2 3">1151</strain>
    </source>
</reference>
<feature type="domain" description="Polymerase nucleotidyl transferase" evidence="1">
    <location>
        <begin position="18"/>
        <end position="58"/>
    </location>
</feature>
<sequence length="265" mass="30033">MQSERVIETITDALHSQPIIRGLFLSGSFGNGRADAYSDIDFILVSKDGPTDEIAGAWKAAVERTGEIVKWWDRGVRPALINAITADWTRTDVIILRPEQFAAHSQASLRPLFDHDGLYDQLPKERPLRQATPERLLREFEEFIRILGLLHLAAGREEYINGVVGIFHLRSKLIDLLVEETGAPDRGGALHLNRLLTEEQKELVAAMPAPIVEREAMIETHLAYAKTYLPRARQLAKRRGVPWPERFEAVTWDKLKQSLGLTRPY</sequence>
<evidence type="ECO:0000313" key="2">
    <source>
        <dbReference type="EMBL" id="NSX57058.1"/>
    </source>
</evidence>
<dbReference type="Proteomes" id="UP000777935">
    <property type="component" value="Unassembled WGS sequence"/>
</dbReference>
<accession>A0ABX2J1C2</accession>
<dbReference type="Gene3D" id="3.30.460.10">
    <property type="entry name" value="Beta Polymerase, domain 2"/>
    <property type="match status" value="1"/>
</dbReference>
<dbReference type="RefSeq" id="WP_174140209.1">
    <property type="nucleotide sequence ID" value="NZ_JABUFE010000051.1"/>
</dbReference>
<dbReference type="InterPro" id="IPR043519">
    <property type="entry name" value="NT_sf"/>
</dbReference>
<dbReference type="Pfam" id="PF01909">
    <property type="entry name" value="NTP_transf_2"/>
    <property type="match status" value="1"/>
</dbReference>
<name>A0ABX2J1C2_9RHOB</name>